<evidence type="ECO:0000313" key="3">
    <source>
        <dbReference type="EMBL" id="MBK1632328.1"/>
    </source>
</evidence>
<evidence type="ECO:0000256" key="2">
    <source>
        <dbReference type="SAM" id="MobiDB-lite"/>
    </source>
</evidence>
<feature type="compositionally biased region" description="Polar residues" evidence="2">
    <location>
        <begin position="1"/>
        <end position="12"/>
    </location>
</feature>
<protein>
    <recommendedName>
        <fullName evidence="5">Sulfotransferase</fullName>
    </recommendedName>
</protein>
<sequence>MGVALSQPSSHVSAPRPRHAFRRHRSCSSGPDCRCDTMRSLGRTPRQGIQCRDPCAMKNRTHDTYRICRARWPDLFVIGAPRSGTTFFYHLFKSLPEFFVCPLKEPNYFATSINRRAKLNKPIQSQRKYLALFLNARPDQILCETSPTYLWDPQAAANIAKVNPDAKLVAILRDPVHRAFSHYLMGLGAGYVSGDFVSALEWALRRPNDYTGRIAQAGFYALQLERYWAAFPKSQIKILIHEDFIKDEETAVSEVCQFAGMTGRLPRSWPRVTNTFDLPVSAVSRMLIRNPVLRWLTRELVPLSWSGPLRRMLGRPAVKPVMTREEWTFAEKIYRDEVVRLEGLLERKLPWLRWEE</sequence>
<dbReference type="InterPro" id="IPR027417">
    <property type="entry name" value="P-loop_NTPase"/>
</dbReference>
<dbReference type="Pfam" id="PF13469">
    <property type="entry name" value="Sulfotransfer_3"/>
    <property type="match status" value="1"/>
</dbReference>
<evidence type="ECO:0000313" key="4">
    <source>
        <dbReference type="Proteomes" id="UP000748752"/>
    </source>
</evidence>
<organism evidence="3 4">
    <name type="scientific">Thiohalocapsa halophila</name>
    <dbReference type="NCBI Taxonomy" id="69359"/>
    <lineage>
        <taxon>Bacteria</taxon>
        <taxon>Pseudomonadati</taxon>
        <taxon>Pseudomonadota</taxon>
        <taxon>Gammaproteobacteria</taxon>
        <taxon>Chromatiales</taxon>
        <taxon>Chromatiaceae</taxon>
        <taxon>Thiohalocapsa</taxon>
    </lineage>
</organism>
<dbReference type="Proteomes" id="UP000748752">
    <property type="component" value="Unassembled WGS sequence"/>
</dbReference>
<dbReference type="EMBL" id="NRRV01000045">
    <property type="protein sequence ID" value="MBK1632328.1"/>
    <property type="molecule type" value="Genomic_DNA"/>
</dbReference>
<keyword evidence="1" id="KW-0808">Transferase</keyword>
<evidence type="ECO:0000256" key="1">
    <source>
        <dbReference type="ARBA" id="ARBA00022679"/>
    </source>
</evidence>
<name>A0ABS1CK73_9GAMM</name>
<feature type="compositionally biased region" description="Basic residues" evidence="2">
    <location>
        <begin position="16"/>
        <end position="26"/>
    </location>
</feature>
<dbReference type="SUPFAM" id="SSF52540">
    <property type="entry name" value="P-loop containing nucleoside triphosphate hydrolases"/>
    <property type="match status" value="1"/>
</dbReference>
<dbReference type="PANTHER" id="PTHR10605">
    <property type="entry name" value="HEPARAN SULFATE SULFOTRANSFERASE"/>
    <property type="match status" value="1"/>
</dbReference>
<feature type="region of interest" description="Disordered" evidence="2">
    <location>
        <begin position="1"/>
        <end position="28"/>
    </location>
</feature>
<comment type="caution">
    <text evidence="3">The sequence shown here is derived from an EMBL/GenBank/DDBJ whole genome shotgun (WGS) entry which is preliminary data.</text>
</comment>
<dbReference type="PANTHER" id="PTHR10605:SF56">
    <property type="entry name" value="BIFUNCTIONAL HEPARAN SULFATE N-DEACETYLASE_N-SULFOTRANSFERASE"/>
    <property type="match status" value="1"/>
</dbReference>
<gene>
    <name evidence="3" type="ORF">CKO31_16605</name>
</gene>
<evidence type="ECO:0008006" key="5">
    <source>
        <dbReference type="Google" id="ProtNLM"/>
    </source>
</evidence>
<dbReference type="Gene3D" id="3.40.50.300">
    <property type="entry name" value="P-loop containing nucleotide triphosphate hydrolases"/>
    <property type="match status" value="1"/>
</dbReference>
<proteinExistence type="predicted"/>
<keyword evidence="4" id="KW-1185">Reference proteome</keyword>
<reference evidence="3 4" key="1">
    <citation type="journal article" date="2020" name="Microorganisms">
        <title>Osmotic Adaptation and Compatible Solute Biosynthesis of Phototrophic Bacteria as Revealed from Genome Analyses.</title>
        <authorList>
            <person name="Imhoff J.F."/>
            <person name="Rahn T."/>
            <person name="Kunzel S."/>
            <person name="Keller A."/>
            <person name="Neulinger S.C."/>
        </authorList>
    </citation>
    <scope>NUCLEOTIDE SEQUENCE [LARGE SCALE GENOMIC DNA]</scope>
    <source>
        <strain evidence="3 4">DSM 6210</strain>
    </source>
</reference>
<dbReference type="InterPro" id="IPR037359">
    <property type="entry name" value="NST/OST"/>
</dbReference>
<accession>A0ABS1CK73</accession>